<gene>
    <name evidence="2" type="ORF">HD556DRAFT_1248538</name>
</gene>
<proteinExistence type="predicted"/>
<evidence type="ECO:0000256" key="1">
    <source>
        <dbReference type="SAM" id="MobiDB-lite"/>
    </source>
</evidence>
<dbReference type="OrthoDB" id="2688210at2759"/>
<evidence type="ECO:0000313" key="2">
    <source>
        <dbReference type="EMBL" id="KAG1786262.1"/>
    </source>
</evidence>
<reference evidence="2" key="1">
    <citation type="journal article" date="2020" name="New Phytol.">
        <title>Comparative genomics reveals dynamic genome evolution in host specialist ectomycorrhizal fungi.</title>
        <authorList>
            <person name="Lofgren L.A."/>
            <person name="Nguyen N.H."/>
            <person name="Vilgalys R."/>
            <person name="Ruytinx J."/>
            <person name="Liao H.L."/>
            <person name="Branco S."/>
            <person name="Kuo A."/>
            <person name="LaButti K."/>
            <person name="Lipzen A."/>
            <person name="Andreopoulos W."/>
            <person name="Pangilinan J."/>
            <person name="Riley R."/>
            <person name="Hundley H."/>
            <person name="Na H."/>
            <person name="Barry K."/>
            <person name="Grigoriev I.V."/>
            <person name="Stajich J.E."/>
            <person name="Kennedy P.G."/>
        </authorList>
    </citation>
    <scope>NUCLEOTIDE SEQUENCE</scope>
    <source>
        <strain evidence="2">S12</strain>
    </source>
</reference>
<comment type="caution">
    <text evidence="2">The sequence shown here is derived from an EMBL/GenBank/DDBJ whole genome shotgun (WGS) entry which is preliminary data.</text>
</comment>
<keyword evidence="3" id="KW-1185">Reference proteome</keyword>
<dbReference type="GeneID" id="64592543"/>
<dbReference type="RefSeq" id="XP_041153723.1">
    <property type="nucleotide sequence ID" value="XM_041298779.1"/>
</dbReference>
<dbReference type="EMBL" id="JABBWE010000095">
    <property type="protein sequence ID" value="KAG1786262.1"/>
    <property type="molecule type" value="Genomic_DNA"/>
</dbReference>
<dbReference type="Proteomes" id="UP000719766">
    <property type="component" value="Unassembled WGS sequence"/>
</dbReference>
<accession>A0A9P7DAK1</accession>
<evidence type="ECO:0000313" key="3">
    <source>
        <dbReference type="Proteomes" id="UP000719766"/>
    </source>
</evidence>
<protein>
    <submittedName>
        <fullName evidence="2">Uncharacterized protein</fullName>
    </submittedName>
</protein>
<feature type="region of interest" description="Disordered" evidence="1">
    <location>
        <begin position="77"/>
        <end position="117"/>
    </location>
</feature>
<organism evidence="2 3">
    <name type="scientific">Suillus plorans</name>
    <dbReference type="NCBI Taxonomy" id="116603"/>
    <lineage>
        <taxon>Eukaryota</taxon>
        <taxon>Fungi</taxon>
        <taxon>Dikarya</taxon>
        <taxon>Basidiomycota</taxon>
        <taxon>Agaricomycotina</taxon>
        <taxon>Agaricomycetes</taxon>
        <taxon>Agaricomycetidae</taxon>
        <taxon>Boletales</taxon>
        <taxon>Suillineae</taxon>
        <taxon>Suillaceae</taxon>
        <taxon>Suillus</taxon>
    </lineage>
</organism>
<name>A0A9P7DAK1_9AGAM</name>
<dbReference type="AlphaFoldDB" id="A0A9P7DAK1"/>
<sequence length="320" mass="37303">MPRIINDPNLNVCPDYASPHYANARAQLINDNVTEEQSIQLLRTIWRAANDADIDLWEGQVEVEREQRENLRRIQEEEQDRIEQERIDEEESARKEEKKKHKHKFMPIPEDTGVPDEPSIIPSSYAIRKLDKGEYLELWYFTNDGLDEAHSKKTIDDDAMVMSTLPDGSTAWVLAAAARNASSVVDDENLSFEEFCIACPRFIAAIEEADWPQDRVCMMAFFWKNIQIHPYRSMRDPLAQKALLVYQAEQRKRWHVVAKSAAGPYNLSTINQKVLDATRERVYWLERTKKDNQRDYKVSKLSIAKFRTITKCFSRTQFSS</sequence>